<keyword evidence="2" id="KW-1185">Reference proteome</keyword>
<organism evidence="1 2">
    <name type="scientific">Ascochyta lentis</name>
    <dbReference type="NCBI Taxonomy" id="205686"/>
    <lineage>
        <taxon>Eukaryota</taxon>
        <taxon>Fungi</taxon>
        <taxon>Dikarya</taxon>
        <taxon>Ascomycota</taxon>
        <taxon>Pezizomycotina</taxon>
        <taxon>Dothideomycetes</taxon>
        <taxon>Pleosporomycetidae</taxon>
        <taxon>Pleosporales</taxon>
        <taxon>Pleosporineae</taxon>
        <taxon>Didymellaceae</taxon>
        <taxon>Ascochyta</taxon>
    </lineage>
</organism>
<reference evidence="1" key="2">
    <citation type="submission" date="2020-09" db="EMBL/GenBank/DDBJ databases">
        <title>Reference genome assembly for Australian Ascochyta lentis isolate Al4.</title>
        <authorList>
            <person name="Lee R.C."/>
            <person name="Farfan-Caceres L.M."/>
            <person name="Debler J.W."/>
            <person name="Williams A.H."/>
            <person name="Henares B.M."/>
        </authorList>
    </citation>
    <scope>NUCLEOTIDE SEQUENCE</scope>
    <source>
        <strain evidence="1">Al4</strain>
    </source>
</reference>
<proteinExistence type="predicted"/>
<evidence type="ECO:0008006" key="3">
    <source>
        <dbReference type="Google" id="ProtNLM"/>
    </source>
</evidence>
<comment type="caution">
    <text evidence="1">The sequence shown here is derived from an EMBL/GenBank/DDBJ whole genome shotgun (WGS) entry which is preliminary data.</text>
</comment>
<reference evidence="1" key="1">
    <citation type="submission" date="2018-12" db="EMBL/GenBank/DDBJ databases">
        <authorList>
            <person name="Syme R.A."/>
            <person name="Farfan-Caceres L."/>
            <person name="Lichtenzveig J."/>
        </authorList>
    </citation>
    <scope>NUCLEOTIDE SEQUENCE</scope>
    <source>
        <strain evidence="1">Al4</strain>
    </source>
</reference>
<gene>
    <name evidence="1" type="ORF">EKO04_011289</name>
</gene>
<protein>
    <recommendedName>
        <fullName evidence="3">Methyltransferase domain-containing protein</fullName>
    </recommendedName>
</protein>
<dbReference type="OrthoDB" id="2013972at2759"/>
<dbReference type="Pfam" id="PF01209">
    <property type="entry name" value="Ubie_methyltran"/>
    <property type="match status" value="1"/>
</dbReference>
<accession>A0A8H7IW83</accession>
<evidence type="ECO:0000313" key="2">
    <source>
        <dbReference type="Proteomes" id="UP000651452"/>
    </source>
</evidence>
<dbReference type="CDD" id="cd02440">
    <property type="entry name" value="AdoMet_MTases"/>
    <property type="match status" value="1"/>
</dbReference>
<dbReference type="InterPro" id="IPR029063">
    <property type="entry name" value="SAM-dependent_MTases_sf"/>
</dbReference>
<dbReference type="SUPFAM" id="SSF53335">
    <property type="entry name" value="S-adenosyl-L-methionine-dependent methyltransferases"/>
    <property type="match status" value="1"/>
</dbReference>
<name>A0A8H7IW83_9PLEO</name>
<evidence type="ECO:0000313" key="1">
    <source>
        <dbReference type="EMBL" id="KAF9690498.1"/>
    </source>
</evidence>
<dbReference type="AlphaFoldDB" id="A0A8H7IW83"/>
<sequence>MATPPTTTTTTKKSDVDPAVTSAWQSSNVAQRYKAAENATRPFAAIMASQTHVAASTGSKRARVFDLACGTGAVEAEIYSALDRENWSAVEILASDISQPMLGYLAARGEREGWTGLTTRVVDGKELNMSEEEEELFTHVFVGFGIFVLPTDTMRKLALLMHPQGALAVSTWATVPWYELLEETYKRIENGPEVPSQRQLWGVLTDGRAWYDASFVELQLREAGLQRVETVQKMVTVDCGTPDVFMTTMGFVLGMLSKQWSEDVRDKWLNEVEGTMKGILIEEAGGMDKPVFMEFEGIVGVGWKGQ</sequence>
<dbReference type="Proteomes" id="UP000651452">
    <property type="component" value="Unassembled WGS sequence"/>
</dbReference>
<dbReference type="Gene3D" id="3.40.50.150">
    <property type="entry name" value="Vaccinia Virus protein VP39"/>
    <property type="match status" value="1"/>
</dbReference>
<dbReference type="EMBL" id="RZGK01000023">
    <property type="protein sequence ID" value="KAF9690498.1"/>
    <property type="molecule type" value="Genomic_DNA"/>
</dbReference>